<keyword evidence="3" id="KW-0443">Lipid metabolism</keyword>
<evidence type="ECO:0000256" key="1">
    <source>
        <dbReference type="ARBA" id="ARBA00009755"/>
    </source>
</evidence>
<keyword evidence="3" id="KW-0752">Steroid biosynthesis</keyword>
<evidence type="ECO:0000256" key="5">
    <source>
        <dbReference type="RuleBase" id="RU362003"/>
    </source>
</evidence>
<dbReference type="InterPro" id="IPR032696">
    <property type="entry name" value="SQ_cyclase_C"/>
</dbReference>
<organism evidence="9 10">
    <name type="scientific">Metarhizium robertsii</name>
    <dbReference type="NCBI Taxonomy" id="568076"/>
    <lineage>
        <taxon>Eukaryota</taxon>
        <taxon>Fungi</taxon>
        <taxon>Dikarya</taxon>
        <taxon>Ascomycota</taxon>
        <taxon>Pezizomycotina</taxon>
        <taxon>Sordariomycetes</taxon>
        <taxon>Hypocreomycetidae</taxon>
        <taxon>Hypocreales</taxon>
        <taxon>Clavicipitaceae</taxon>
        <taxon>Metarhizium</taxon>
    </lineage>
</organism>
<evidence type="ECO:0000256" key="6">
    <source>
        <dbReference type="SAM" id="MobiDB-lite"/>
    </source>
</evidence>
<keyword evidence="3" id="KW-0444">Lipid biosynthesis</keyword>
<dbReference type="InterPro" id="IPR018333">
    <property type="entry name" value="Squalene_cyclase"/>
</dbReference>
<evidence type="ECO:0000313" key="10">
    <source>
        <dbReference type="Proteomes" id="UP000030151"/>
    </source>
</evidence>
<gene>
    <name evidence="9" type="ORF">X797_006425</name>
</gene>
<dbReference type="CDD" id="cd02892">
    <property type="entry name" value="SQCY_1"/>
    <property type="match status" value="1"/>
</dbReference>
<dbReference type="GO" id="GO:0016104">
    <property type="term" value="P:triterpenoid biosynthetic process"/>
    <property type="evidence" value="ECO:0007669"/>
    <property type="project" value="InterPro"/>
</dbReference>
<evidence type="ECO:0000256" key="2">
    <source>
        <dbReference type="ARBA" id="ARBA00022737"/>
    </source>
</evidence>
<dbReference type="InterPro" id="IPR008930">
    <property type="entry name" value="Terpenoid_cyclase/PrenylTrfase"/>
</dbReference>
<dbReference type="Proteomes" id="UP000030151">
    <property type="component" value="Unassembled WGS sequence"/>
</dbReference>
<comment type="caution">
    <text evidence="9">The sequence shown here is derived from an EMBL/GenBank/DDBJ whole genome shotgun (WGS) entry which is preliminary data.</text>
</comment>
<dbReference type="SUPFAM" id="SSF48239">
    <property type="entry name" value="Terpenoid cyclases/Protein prenyltransferases"/>
    <property type="match status" value="2"/>
</dbReference>
<dbReference type="SFLD" id="SFLDG01016">
    <property type="entry name" value="Prenyltransferase_Like_2"/>
    <property type="match status" value="1"/>
</dbReference>
<dbReference type="NCBIfam" id="TIGR01787">
    <property type="entry name" value="squalene_cyclas"/>
    <property type="match status" value="1"/>
</dbReference>
<dbReference type="Gene3D" id="1.50.10.20">
    <property type="match status" value="2"/>
</dbReference>
<evidence type="ECO:0000259" key="8">
    <source>
        <dbReference type="Pfam" id="PF13249"/>
    </source>
</evidence>
<sequence length="751" mass="84526">MPSTTPSNSVVGLSDHRDTKAAAEYKTDLSRWRLNVELGRHMWEYVADDQDDNSNTHQGNALHNKQSSRPQSFLEQYWLGRDYSLPKMPRPARPSEALDNGWEFFKRLQTEDGHWGCNDDGPLFVTSGIVISSYIIGIPFPEPMKHEMIRYVLNFANNEGGWGLWINSPSTVFGTAMNYVMLRILGLPPHHPVLQNARAALHRMGTAKALPTWGKFWMCALGVYEWDGMLPLIPEPLLAPSFLPLNPGNWWVHVRNVYVSMSYLFGHRFRMQPTALSEELRHELYDVPYESIDWFAQRANVSPHDRLAPETLLQKGLSKALCAYEYCKIPLMRRIALNEALFQVEAEVHNTNYLCIAPVSFASNMLVLFHAHGRDSHWISGMSQRIIDPMWMCREGMAASGTNGTSLWDTVFTVQAALDSGLAQRPENRDIMTRALEFIEASQIRENPMGAAHSYRQPTKGSWPFSTRDQAYAVSDTTAETVRCVIQLQQSGAAPRLISDDRIFEAVDLILGMQNRGGGYSAFEPIRAPKALERLNITELYENVMTDNLFPECSASVLMCLQTVHKAYAEYRPLDVQRCMRGCVKYLLASQFPEGGWIGSWGICFTYATMFALQGLESAGLSEGSHTACLRGCEFLLAHQNPDGGWGEDLESIRLKRYVQDATGSQVTCTAYAVTGLVAARCSNRDAIKKGIAWLVRQQKDTGEWTQTALEGIFASPGGMRYPNYKFHFTLGALGKYIDLYGDESCELQKQ</sequence>
<accession>A0A014QZG8</accession>
<evidence type="ECO:0000259" key="7">
    <source>
        <dbReference type="Pfam" id="PF13243"/>
    </source>
</evidence>
<evidence type="ECO:0000256" key="3">
    <source>
        <dbReference type="ARBA" id="ARBA00022955"/>
    </source>
</evidence>
<reference evidence="9 10" key="1">
    <citation type="submission" date="2014-02" db="EMBL/GenBank/DDBJ databases">
        <title>The genome sequence of the entomopathogenic fungus Metarhizium robertsii ARSEF 2575.</title>
        <authorList>
            <person name="Giuliano Garisto Donzelli B."/>
            <person name="Roe B.A."/>
            <person name="Macmil S.L."/>
            <person name="Krasnoff S.B."/>
            <person name="Gibson D.M."/>
        </authorList>
    </citation>
    <scope>NUCLEOTIDE SEQUENCE [LARGE SCALE GENOMIC DNA]</scope>
    <source>
        <strain evidence="9 10">ARSEF 2575</strain>
    </source>
</reference>
<protein>
    <recommendedName>
        <fullName evidence="5">Terpene cyclase/mutase family member</fullName>
        <ecNumber evidence="5">5.4.99.-</ecNumber>
    </recommendedName>
</protein>
<dbReference type="GO" id="GO:0005811">
    <property type="term" value="C:lipid droplet"/>
    <property type="evidence" value="ECO:0007669"/>
    <property type="project" value="InterPro"/>
</dbReference>
<feature type="domain" description="Squalene cyclase C-terminal" evidence="7">
    <location>
        <begin position="407"/>
        <end position="737"/>
    </location>
</feature>
<dbReference type="GO" id="GO:0000250">
    <property type="term" value="F:lanosterol synthase activity"/>
    <property type="evidence" value="ECO:0007669"/>
    <property type="project" value="TreeGrafter"/>
</dbReference>
<dbReference type="PANTHER" id="PTHR11764:SF20">
    <property type="entry name" value="LANOSTEROL SYNTHASE"/>
    <property type="match status" value="1"/>
</dbReference>
<feature type="region of interest" description="Disordered" evidence="6">
    <location>
        <begin position="49"/>
        <end position="69"/>
    </location>
</feature>
<dbReference type="Pfam" id="PF13243">
    <property type="entry name" value="SQHop_cyclase_C"/>
    <property type="match status" value="1"/>
</dbReference>
<dbReference type="GO" id="GO:0006696">
    <property type="term" value="P:ergosterol biosynthetic process"/>
    <property type="evidence" value="ECO:0007669"/>
    <property type="project" value="TreeGrafter"/>
</dbReference>
<dbReference type="EC" id="5.4.99.-" evidence="5"/>
<proteinExistence type="inferred from homology"/>
<comment type="similarity">
    <text evidence="1 5">Belongs to the terpene cyclase/mutase family.</text>
</comment>
<dbReference type="Pfam" id="PF13249">
    <property type="entry name" value="SQHop_cyclase_N"/>
    <property type="match status" value="1"/>
</dbReference>
<dbReference type="Gene3D" id="6.20.120.20">
    <property type="match status" value="1"/>
</dbReference>
<keyword evidence="4 5" id="KW-0413">Isomerase</keyword>
<evidence type="ECO:0000313" key="9">
    <source>
        <dbReference type="EMBL" id="EXV00365.1"/>
    </source>
</evidence>
<feature type="domain" description="Squalene cyclase N-terminal" evidence="8">
    <location>
        <begin position="104"/>
        <end position="373"/>
    </location>
</feature>
<name>A0A014QZG8_9HYPO</name>
<dbReference type="PANTHER" id="PTHR11764">
    <property type="entry name" value="TERPENE CYCLASE/MUTASE FAMILY MEMBER"/>
    <property type="match status" value="1"/>
</dbReference>
<dbReference type="InterPro" id="IPR032697">
    <property type="entry name" value="SQ_cyclase_N"/>
</dbReference>
<dbReference type="eggNOG" id="KOG0497">
    <property type="taxonomic scope" value="Eukaryota"/>
</dbReference>
<dbReference type="OrthoDB" id="4943814at2759"/>
<feature type="compositionally biased region" description="Polar residues" evidence="6">
    <location>
        <begin position="53"/>
        <end position="69"/>
    </location>
</feature>
<dbReference type="FunFam" id="1.50.10.20:FF:000002">
    <property type="entry name" value="Terpene cyclase/mutase family member"/>
    <property type="match status" value="1"/>
</dbReference>
<dbReference type="EMBL" id="JELW01000013">
    <property type="protein sequence ID" value="EXV00365.1"/>
    <property type="molecule type" value="Genomic_DNA"/>
</dbReference>
<evidence type="ECO:0000256" key="4">
    <source>
        <dbReference type="ARBA" id="ARBA00023235"/>
    </source>
</evidence>
<dbReference type="HOGENOM" id="CLU_009074_2_1_1"/>
<keyword evidence="2" id="KW-0677">Repeat</keyword>
<dbReference type="AlphaFoldDB" id="A0A014QZG8"/>